<dbReference type="InterPro" id="IPR020922">
    <property type="entry name" value="dITP/XTP_pyrophosphatase"/>
</dbReference>
<evidence type="ECO:0000256" key="1">
    <source>
        <dbReference type="ARBA" id="ARBA00008023"/>
    </source>
</evidence>
<evidence type="ECO:0000256" key="7">
    <source>
        <dbReference type="HAMAP-Rule" id="MF_01405"/>
    </source>
</evidence>
<dbReference type="SUPFAM" id="SSF52972">
    <property type="entry name" value="ITPase-like"/>
    <property type="match status" value="1"/>
</dbReference>
<dbReference type="InterPro" id="IPR029001">
    <property type="entry name" value="ITPase-like_fam"/>
</dbReference>
<comment type="subunit">
    <text evidence="7">Homodimer.</text>
</comment>
<dbReference type="RefSeq" id="WP_344805941.1">
    <property type="nucleotide sequence ID" value="NZ_BAABBO010000009.1"/>
</dbReference>
<dbReference type="InterPro" id="IPR002637">
    <property type="entry name" value="RdgB/HAM1"/>
</dbReference>
<proteinExistence type="inferred from homology"/>
<keyword evidence="6 7" id="KW-0546">Nucleotide metabolism</keyword>
<feature type="binding site" evidence="7">
    <location>
        <position position="195"/>
    </location>
    <ligand>
        <name>substrate</name>
    </ligand>
</feature>
<evidence type="ECO:0000256" key="8">
    <source>
        <dbReference type="RuleBase" id="RU003781"/>
    </source>
</evidence>
<dbReference type="HAMAP" id="MF_01405">
    <property type="entry name" value="Non_canon_purine_NTPase"/>
    <property type="match status" value="1"/>
</dbReference>
<gene>
    <name evidence="9" type="ORF">GCM10022278_20460</name>
</gene>
<keyword evidence="2 7" id="KW-0479">Metal-binding</keyword>
<dbReference type="Gene3D" id="3.90.950.10">
    <property type="match status" value="1"/>
</dbReference>
<dbReference type="PANTHER" id="PTHR11067">
    <property type="entry name" value="INOSINE TRIPHOSPHATE PYROPHOSPHATASE/HAM1 PROTEIN"/>
    <property type="match status" value="1"/>
</dbReference>
<feature type="binding site" evidence="7">
    <location>
        <begin position="7"/>
        <end position="12"/>
    </location>
    <ligand>
        <name>substrate</name>
    </ligand>
</feature>
<feature type="active site" description="Proton acceptor" evidence="7">
    <location>
        <position position="79"/>
    </location>
</feature>
<comment type="cofactor">
    <cofactor evidence="7">
        <name>Mg(2+)</name>
        <dbReference type="ChEBI" id="CHEBI:18420"/>
    </cofactor>
    <text evidence="7">Binds 1 Mg(2+) ion per subunit.</text>
</comment>
<dbReference type="EMBL" id="BAABBO010000009">
    <property type="protein sequence ID" value="GAA3962402.1"/>
    <property type="molecule type" value="Genomic_DNA"/>
</dbReference>
<evidence type="ECO:0000256" key="2">
    <source>
        <dbReference type="ARBA" id="ARBA00022723"/>
    </source>
</evidence>
<feature type="binding site" evidence="7">
    <location>
        <position position="45"/>
    </location>
    <ligand>
        <name>Mg(2+)</name>
        <dbReference type="ChEBI" id="CHEBI:18420"/>
    </ligand>
</feature>
<keyword evidence="3 7" id="KW-0547">Nucleotide-binding</keyword>
<comment type="catalytic activity">
    <reaction evidence="7">
        <text>XTP + H2O = XMP + diphosphate + H(+)</text>
        <dbReference type="Rhea" id="RHEA:28610"/>
        <dbReference type="ChEBI" id="CHEBI:15377"/>
        <dbReference type="ChEBI" id="CHEBI:15378"/>
        <dbReference type="ChEBI" id="CHEBI:33019"/>
        <dbReference type="ChEBI" id="CHEBI:57464"/>
        <dbReference type="ChEBI" id="CHEBI:61314"/>
        <dbReference type="EC" id="3.6.1.66"/>
    </reaction>
</comment>
<dbReference type="CDD" id="cd00515">
    <property type="entry name" value="HAM1"/>
    <property type="match status" value="1"/>
</dbReference>
<evidence type="ECO:0000256" key="6">
    <source>
        <dbReference type="ARBA" id="ARBA00023080"/>
    </source>
</evidence>
<evidence type="ECO:0000313" key="9">
    <source>
        <dbReference type="EMBL" id="GAA3962402.1"/>
    </source>
</evidence>
<evidence type="ECO:0000256" key="3">
    <source>
        <dbReference type="ARBA" id="ARBA00022741"/>
    </source>
</evidence>
<keyword evidence="4 7" id="KW-0378">Hydrolase</keyword>
<name>A0ABP7PAG1_9GAMM</name>
<protein>
    <recommendedName>
        <fullName evidence="7">dITP/XTP pyrophosphatase</fullName>
        <ecNumber evidence="7">3.6.1.66</ecNumber>
    </recommendedName>
    <alternativeName>
        <fullName evidence="7">Non-canonical purine NTP pyrophosphatase</fullName>
    </alternativeName>
    <alternativeName>
        <fullName evidence="7">Non-standard purine NTP pyrophosphatase</fullName>
    </alternativeName>
    <alternativeName>
        <fullName evidence="7">Nucleoside-triphosphate diphosphatase</fullName>
    </alternativeName>
    <alternativeName>
        <fullName evidence="7">Nucleoside-triphosphate pyrophosphatase</fullName>
        <shortName evidence="7">NTPase</shortName>
    </alternativeName>
</protein>
<feature type="binding site" evidence="7">
    <location>
        <begin position="200"/>
        <end position="201"/>
    </location>
    <ligand>
        <name>substrate</name>
    </ligand>
</feature>
<evidence type="ECO:0000256" key="5">
    <source>
        <dbReference type="ARBA" id="ARBA00022842"/>
    </source>
</evidence>
<keyword evidence="10" id="KW-1185">Reference proteome</keyword>
<dbReference type="Proteomes" id="UP001501337">
    <property type="component" value="Unassembled WGS sequence"/>
</dbReference>
<feature type="binding site" evidence="7">
    <location>
        <position position="79"/>
    </location>
    <ligand>
        <name>Mg(2+)</name>
        <dbReference type="ChEBI" id="CHEBI:18420"/>
    </ligand>
</feature>
<comment type="similarity">
    <text evidence="1 7 8">Belongs to the HAM1 NTPase family.</text>
</comment>
<accession>A0ABP7PAG1</accession>
<evidence type="ECO:0000313" key="10">
    <source>
        <dbReference type="Proteomes" id="UP001501337"/>
    </source>
</evidence>
<keyword evidence="5 7" id="KW-0460">Magnesium</keyword>
<dbReference type="NCBIfam" id="TIGR00042">
    <property type="entry name" value="RdgB/HAM1 family non-canonical purine NTP pyrophosphatase"/>
    <property type="match status" value="1"/>
</dbReference>
<comment type="catalytic activity">
    <reaction evidence="7">
        <text>dITP + H2O = dIMP + diphosphate + H(+)</text>
        <dbReference type="Rhea" id="RHEA:28342"/>
        <dbReference type="ChEBI" id="CHEBI:15377"/>
        <dbReference type="ChEBI" id="CHEBI:15378"/>
        <dbReference type="ChEBI" id="CHEBI:33019"/>
        <dbReference type="ChEBI" id="CHEBI:61194"/>
        <dbReference type="ChEBI" id="CHEBI:61382"/>
        <dbReference type="EC" id="3.6.1.66"/>
    </reaction>
</comment>
<comment type="catalytic activity">
    <reaction evidence="7">
        <text>ITP + H2O = IMP + diphosphate + H(+)</text>
        <dbReference type="Rhea" id="RHEA:29399"/>
        <dbReference type="ChEBI" id="CHEBI:15377"/>
        <dbReference type="ChEBI" id="CHEBI:15378"/>
        <dbReference type="ChEBI" id="CHEBI:33019"/>
        <dbReference type="ChEBI" id="CHEBI:58053"/>
        <dbReference type="ChEBI" id="CHEBI:61402"/>
        <dbReference type="EC" id="3.6.1.66"/>
    </reaction>
</comment>
<dbReference type="Pfam" id="PF01725">
    <property type="entry name" value="Ham1p_like"/>
    <property type="match status" value="1"/>
</dbReference>
<dbReference type="PANTHER" id="PTHR11067:SF9">
    <property type="entry name" value="INOSINE TRIPHOSPHATE PYROPHOSPHATASE"/>
    <property type="match status" value="1"/>
</dbReference>
<sequence>MNIIIASGNKGKLKEFATLFASVPTMPSRQFKIIAQSELGIESCEEPASTFIENAILKARHACTEARARGHEGAALADDSGLCVEALNGAPGIYSARFAGMHGRTPVGGQSTDTANIEELLRQMQDVDAERRSASFYCALALLRHAEDPAPLVACGRWHGRILTSPSGEAGFGYDPVFHVPDLGKTAAELSSDQKNAASHRGQALRLLALQLPGL</sequence>
<dbReference type="EC" id="3.6.1.66" evidence="7"/>
<reference evidence="10" key="1">
    <citation type="journal article" date="2019" name="Int. J. Syst. Evol. Microbiol.">
        <title>The Global Catalogue of Microorganisms (GCM) 10K type strain sequencing project: providing services to taxonomists for standard genome sequencing and annotation.</title>
        <authorList>
            <consortium name="The Broad Institute Genomics Platform"/>
            <consortium name="The Broad Institute Genome Sequencing Center for Infectious Disease"/>
            <person name="Wu L."/>
            <person name="Ma J."/>
        </authorList>
    </citation>
    <scope>NUCLEOTIDE SEQUENCE [LARGE SCALE GENOMIC DNA]</scope>
    <source>
        <strain evidence="10">JCM 17555</strain>
    </source>
</reference>
<comment type="function">
    <text evidence="7">Pyrophosphatase that catalyzes the hydrolysis of nucleoside triphosphates to their monophosphate derivatives, with a high preference for the non-canonical purine nucleotides XTP (xanthosine triphosphate), dITP (deoxyinosine triphosphate) and ITP. Seems to function as a house-cleaning enzyme that removes non-canonical purine nucleotides from the nucleotide pool, thus preventing their incorporation into DNA/RNA and avoiding chromosomal lesions.</text>
</comment>
<feature type="binding site" evidence="7">
    <location>
        <position position="80"/>
    </location>
    <ligand>
        <name>substrate</name>
    </ligand>
</feature>
<evidence type="ECO:0000256" key="4">
    <source>
        <dbReference type="ARBA" id="ARBA00022801"/>
    </source>
</evidence>
<organism evidence="9 10">
    <name type="scientific">Allohahella marinimesophila</name>
    <dbReference type="NCBI Taxonomy" id="1054972"/>
    <lineage>
        <taxon>Bacteria</taxon>
        <taxon>Pseudomonadati</taxon>
        <taxon>Pseudomonadota</taxon>
        <taxon>Gammaproteobacteria</taxon>
        <taxon>Oceanospirillales</taxon>
        <taxon>Hahellaceae</taxon>
        <taxon>Allohahella</taxon>
    </lineage>
</organism>
<comment type="caution">
    <text evidence="9">The sequence shown here is derived from an EMBL/GenBank/DDBJ whole genome shotgun (WGS) entry which is preliminary data.</text>
</comment>
<feature type="binding site" evidence="7">
    <location>
        <begin position="172"/>
        <end position="175"/>
    </location>
    <ligand>
        <name>substrate</name>
    </ligand>
</feature>